<dbReference type="EMBL" id="GG657465">
    <property type="protein sequence ID" value="OAT11911.1"/>
    <property type="molecule type" value="Genomic_DNA"/>
</dbReference>
<dbReference type="Proteomes" id="UP000002038">
    <property type="component" value="Unassembled WGS sequence"/>
</dbReference>
<protein>
    <submittedName>
        <fullName evidence="1">Uncharacterized protein</fullName>
    </submittedName>
</protein>
<accession>A0A179UXZ8</accession>
<evidence type="ECO:0000313" key="2">
    <source>
        <dbReference type="Proteomes" id="UP000002038"/>
    </source>
</evidence>
<dbReference type="AlphaFoldDB" id="A0A179UXZ8"/>
<proteinExistence type="predicted"/>
<organism evidence="1 2">
    <name type="scientific">Blastomyces gilchristii (strain SLH14081)</name>
    <name type="common">Blastomyces dermatitidis</name>
    <dbReference type="NCBI Taxonomy" id="559298"/>
    <lineage>
        <taxon>Eukaryota</taxon>
        <taxon>Fungi</taxon>
        <taxon>Dikarya</taxon>
        <taxon>Ascomycota</taxon>
        <taxon>Pezizomycotina</taxon>
        <taxon>Eurotiomycetes</taxon>
        <taxon>Eurotiomycetidae</taxon>
        <taxon>Onygenales</taxon>
        <taxon>Ajellomycetaceae</taxon>
        <taxon>Blastomyces</taxon>
    </lineage>
</organism>
<sequence>MNSVYIRTTIELPDGGSDTKVVPFISDQKVNVTAARGGTAYPKKPSELLNLGIRWDFDGEVTINGVVYNKFQVQPNAGKVPAPVSEWRRKNGGTHAVMGSMFVKKDGSVDDVESAWDGFTVDFSKRE</sequence>
<keyword evidence="2" id="KW-1185">Reference proteome</keyword>
<dbReference type="OrthoDB" id="2787676at2759"/>
<reference evidence="2" key="1">
    <citation type="journal article" date="2015" name="PLoS Genet.">
        <title>The dynamic genome and transcriptome of the human fungal pathogen Blastomyces and close relative Emmonsia.</title>
        <authorList>
            <person name="Munoz J.F."/>
            <person name="Gauthier G.M."/>
            <person name="Desjardins C.A."/>
            <person name="Gallo J.E."/>
            <person name="Holder J."/>
            <person name="Sullivan T.D."/>
            <person name="Marty A.J."/>
            <person name="Carmen J.C."/>
            <person name="Chen Z."/>
            <person name="Ding L."/>
            <person name="Gujja S."/>
            <person name="Magrini V."/>
            <person name="Misas E."/>
            <person name="Mitreva M."/>
            <person name="Priest M."/>
            <person name="Saif S."/>
            <person name="Whiston E.A."/>
            <person name="Young S."/>
            <person name="Zeng Q."/>
            <person name="Goldman W.E."/>
            <person name="Mardis E.R."/>
            <person name="Taylor J.W."/>
            <person name="McEwen J.G."/>
            <person name="Clay O.K."/>
            <person name="Klein B.S."/>
            <person name="Cuomo C.A."/>
        </authorList>
    </citation>
    <scope>NUCLEOTIDE SEQUENCE [LARGE SCALE GENOMIC DNA]</scope>
    <source>
        <strain evidence="2">SLH14081</strain>
    </source>
</reference>
<name>A0A179UXZ8_BLAGS</name>
<gene>
    <name evidence="1" type="ORF">BDBG_17599</name>
</gene>
<dbReference type="RefSeq" id="XP_031580116.1">
    <property type="nucleotide sequence ID" value="XM_031725282.1"/>
</dbReference>
<dbReference type="VEuPathDB" id="FungiDB:BDBG_17599"/>
<evidence type="ECO:0000313" key="1">
    <source>
        <dbReference type="EMBL" id="OAT11911.1"/>
    </source>
</evidence>
<dbReference type="GeneID" id="42529245"/>
<dbReference type="KEGG" id="bgh:BDBG_17599"/>